<proteinExistence type="predicted"/>
<dbReference type="InterPro" id="IPR004223">
    <property type="entry name" value="VitB12-dep_Met_synth_activ_dom"/>
</dbReference>
<keyword evidence="4" id="KW-1185">Reference proteome</keyword>
<gene>
    <name evidence="3" type="ORF">GCM10017559_81860</name>
</gene>
<keyword evidence="1" id="KW-0808">Transferase</keyword>
<evidence type="ECO:0000256" key="1">
    <source>
        <dbReference type="PROSITE-ProRule" id="PRU00346"/>
    </source>
</evidence>
<accession>A0ABP6LG99</accession>
<dbReference type="PANTHER" id="PTHR45833">
    <property type="entry name" value="METHIONINE SYNTHASE"/>
    <property type="match status" value="1"/>
</dbReference>
<name>A0ABP6LG99_9ACTN</name>
<dbReference type="Gene3D" id="1.10.288.10">
    <property type="entry name" value="Cobalamin-dependent Methionine Synthase, domain 2"/>
    <property type="match status" value="1"/>
</dbReference>
<sequence length="358" mass="40285">MHVLDASRVVGVVSDLLDGDRAQELDASNRTDQERLRDQYASKQRTALLTVEQARANRERVPFDELPVPDFTGVRVVEPDLNDLRAMIDWQFLFLAWELKGKYPAILDQPVARELFDDANTMLDQIIAEGSFQARGAYGYWSARSEGDDIVIDDPAAGPDGLRLPMLRQQTVKPEGRPNRSLADYVAPAGDHLGGFAVAVHGAEELAAVHEARQDDYRAIMVKALADRLAEAFAEYIHLEARRAWYEPDADPRIEDLHAERFRGIRPALGYPASPDHSQKQDLFDLLEAEKLGMGLTESFAMTPAASVSGLLFAHPASRYFTVGRIGRDQVEDYARRRNMKLSEIERWLRPNLAYEPE</sequence>
<dbReference type="SUPFAM" id="SSF56507">
    <property type="entry name" value="Methionine synthase activation domain-like"/>
    <property type="match status" value="1"/>
</dbReference>
<dbReference type="Gene3D" id="3.10.196.10">
    <property type="entry name" value="Vitamin B12-dependent methionine synthase, activation domain"/>
    <property type="match status" value="1"/>
</dbReference>
<dbReference type="Pfam" id="PF02965">
    <property type="entry name" value="Met_synt_B12"/>
    <property type="match status" value="1"/>
</dbReference>
<dbReference type="Proteomes" id="UP001499930">
    <property type="component" value="Unassembled WGS sequence"/>
</dbReference>
<dbReference type="InterPro" id="IPR050554">
    <property type="entry name" value="Met_Synthase/Corrinoid"/>
</dbReference>
<dbReference type="PROSITE" id="PS50974">
    <property type="entry name" value="ADOMET_ACTIVATION"/>
    <property type="match status" value="1"/>
</dbReference>
<reference evidence="4" key="1">
    <citation type="journal article" date="2019" name="Int. J. Syst. Evol. Microbiol.">
        <title>The Global Catalogue of Microorganisms (GCM) 10K type strain sequencing project: providing services to taxonomists for standard genome sequencing and annotation.</title>
        <authorList>
            <consortium name="The Broad Institute Genomics Platform"/>
            <consortium name="The Broad Institute Genome Sequencing Center for Infectious Disease"/>
            <person name="Wu L."/>
            <person name="Ma J."/>
        </authorList>
    </citation>
    <scope>NUCLEOTIDE SEQUENCE [LARGE SCALE GENOMIC DNA]</scope>
    <source>
        <strain evidence="4">JCM 3106</strain>
    </source>
</reference>
<evidence type="ECO:0000313" key="4">
    <source>
        <dbReference type="Proteomes" id="UP001499930"/>
    </source>
</evidence>
<feature type="domain" description="AdoMet activation" evidence="2">
    <location>
        <begin position="42"/>
        <end position="358"/>
    </location>
</feature>
<comment type="caution">
    <text evidence="3">The sequence shown here is derived from an EMBL/GenBank/DDBJ whole genome shotgun (WGS) entry which is preliminary data.</text>
</comment>
<evidence type="ECO:0000313" key="3">
    <source>
        <dbReference type="EMBL" id="GAA3040879.1"/>
    </source>
</evidence>
<organism evidence="3 4">
    <name type="scientific">Streptosporangium longisporum</name>
    <dbReference type="NCBI Taxonomy" id="46187"/>
    <lineage>
        <taxon>Bacteria</taxon>
        <taxon>Bacillati</taxon>
        <taxon>Actinomycetota</taxon>
        <taxon>Actinomycetes</taxon>
        <taxon>Streptosporangiales</taxon>
        <taxon>Streptosporangiaceae</taxon>
        <taxon>Streptosporangium</taxon>
    </lineage>
</organism>
<keyword evidence="1" id="KW-0489">Methyltransferase</keyword>
<dbReference type="EMBL" id="BAAAWD010000031">
    <property type="protein sequence ID" value="GAA3040879.1"/>
    <property type="molecule type" value="Genomic_DNA"/>
</dbReference>
<dbReference type="InterPro" id="IPR037010">
    <property type="entry name" value="VitB12-dep_Met_synth_activ_sf"/>
</dbReference>
<protein>
    <recommendedName>
        <fullName evidence="2">AdoMet activation domain-containing protein</fullName>
    </recommendedName>
</protein>
<evidence type="ECO:0000259" key="2">
    <source>
        <dbReference type="PROSITE" id="PS50974"/>
    </source>
</evidence>